<dbReference type="InterPro" id="IPR050232">
    <property type="entry name" value="FBL13/AtMIF1-like"/>
</dbReference>
<dbReference type="AlphaFoldDB" id="A0AAV5LBI8"/>
<dbReference type="Pfam" id="PF08387">
    <property type="entry name" value="FBD"/>
    <property type="match status" value="1"/>
</dbReference>
<dbReference type="PROSITE" id="PS50181">
    <property type="entry name" value="FBOX"/>
    <property type="match status" value="1"/>
</dbReference>
<accession>A0AAV5LBI8</accession>
<evidence type="ECO:0000259" key="2">
    <source>
        <dbReference type="PROSITE" id="PS50181"/>
    </source>
</evidence>
<protein>
    <recommendedName>
        <fullName evidence="2">F-box domain-containing protein</fullName>
    </recommendedName>
</protein>
<dbReference type="Gene3D" id="1.20.1280.50">
    <property type="match status" value="1"/>
</dbReference>
<evidence type="ECO:0000313" key="4">
    <source>
        <dbReference type="Proteomes" id="UP001054252"/>
    </source>
</evidence>
<sequence length="434" mass="50254">MDRISRLPDELLLLIISLLSMKDAVRTSTLSTRWRHLYASVSNLDLRFSVDHVGFMDFVDRLFFLRKRCIIENFHLCCSRSLPLDPSRIEGWICAVMWHGIRELDLTVDTIAKLNLPTSLFTCKTLEVLKLHVDYDCPIEIPANVYLPSLKVLHLTNTACILDGDSGERLFPNCPILEDLVIITYVRYLIGYDLRVCSSTLKRLTIVTNAFREPRDPFQVFINAPNLVYFKYCGWEGDTCAFVNVQSLLVEADIDFPKYSGNNHYLQIATDLMRGISKVQTLCISAMTLIHLKENLVPIPLLKNLKILRVFHCEMQGLEGLPYLIGRCDSLETLVLEMDSDRAMFDLFKWVPETWHALEELRVNCLFTCLKKIEIFTFKGNEEHMKMVEYFLKTASVLENLEIHIWAKYEERLEITNELLMLPRVSKDCRVTVV</sequence>
<comment type="caution">
    <text evidence="3">The sequence shown here is derived from an EMBL/GenBank/DDBJ whole genome shotgun (WGS) entry which is preliminary data.</text>
</comment>
<reference evidence="3 4" key="1">
    <citation type="journal article" date="2021" name="Commun. Biol.">
        <title>The genome of Shorea leprosula (Dipterocarpaceae) highlights the ecological relevance of drought in aseasonal tropical rainforests.</title>
        <authorList>
            <person name="Ng K.K.S."/>
            <person name="Kobayashi M.J."/>
            <person name="Fawcett J.A."/>
            <person name="Hatakeyama M."/>
            <person name="Paape T."/>
            <person name="Ng C.H."/>
            <person name="Ang C.C."/>
            <person name="Tnah L.H."/>
            <person name="Lee C.T."/>
            <person name="Nishiyama T."/>
            <person name="Sese J."/>
            <person name="O'Brien M.J."/>
            <person name="Copetti D."/>
            <person name="Mohd Noor M.I."/>
            <person name="Ong R.C."/>
            <person name="Putra M."/>
            <person name="Sireger I.Z."/>
            <person name="Indrioko S."/>
            <person name="Kosugi Y."/>
            <person name="Izuno A."/>
            <person name="Isagi Y."/>
            <person name="Lee S.L."/>
            <person name="Shimizu K.K."/>
        </authorList>
    </citation>
    <scope>NUCLEOTIDE SEQUENCE [LARGE SCALE GENOMIC DNA]</scope>
    <source>
        <strain evidence="3">214</strain>
    </source>
</reference>
<dbReference type="EMBL" id="BPVZ01000105">
    <property type="protein sequence ID" value="GKV34425.1"/>
    <property type="molecule type" value="Genomic_DNA"/>
</dbReference>
<dbReference type="InterPro" id="IPR055411">
    <property type="entry name" value="LRR_FXL15/At3g58940/PEG3-like"/>
</dbReference>
<dbReference type="SMART" id="SM00579">
    <property type="entry name" value="FBD"/>
    <property type="match status" value="1"/>
</dbReference>
<dbReference type="Proteomes" id="UP001054252">
    <property type="component" value="Unassembled WGS sequence"/>
</dbReference>
<dbReference type="SUPFAM" id="SSF52058">
    <property type="entry name" value="L domain-like"/>
    <property type="match status" value="1"/>
</dbReference>
<proteinExistence type="predicted"/>
<feature type="signal peptide" evidence="1">
    <location>
        <begin position="1"/>
        <end position="27"/>
    </location>
</feature>
<dbReference type="InterPro" id="IPR006566">
    <property type="entry name" value="FBD"/>
</dbReference>
<feature type="chain" id="PRO_5043416851" description="F-box domain-containing protein" evidence="1">
    <location>
        <begin position="28"/>
        <end position="434"/>
    </location>
</feature>
<keyword evidence="1" id="KW-0732">Signal</keyword>
<dbReference type="Pfam" id="PF24758">
    <property type="entry name" value="LRR_At5g56370"/>
    <property type="match status" value="1"/>
</dbReference>
<dbReference type="InterPro" id="IPR032675">
    <property type="entry name" value="LRR_dom_sf"/>
</dbReference>
<name>A0AAV5LBI8_9ROSI</name>
<dbReference type="PANTHER" id="PTHR31900">
    <property type="entry name" value="F-BOX/RNI SUPERFAMILY PROTEIN-RELATED"/>
    <property type="match status" value="1"/>
</dbReference>
<evidence type="ECO:0000313" key="3">
    <source>
        <dbReference type="EMBL" id="GKV34425.1"/>
    </source>
</evidence>
<gene>
    <name evidence="3" type="ORF">SLEP1_g42799</name>
</gene>
<dbReference type="SUPFAM" id="SSF81383">
    <property type="entry name" value="F-box domain"/>
    <property type="match status" value="1"/>
</dbReference>
<organism evidence="3 4">
    <name type="scientific">Rubroshorea leprosula</name>
    <dbReference type="NCBI Taxonomy" id="152421"/>
    <lineage>
        <taxon>Eukaryota</taxon>
        <taxon>Viridiplantae</taxon>
        <taxon>Streptophyta</taxon>
        <taxon>Embryophyta</taxon>
        <taxon>Tracheophyta</taxon>
        <taxon>Spermatophyta</taxon>
        <taxon>Magnoliopsida</taxon>
        <taxon>eudicotyledons</taxon>
        <taxon>Gunneridae</taxon>
        <taxon>Pentapetalae</taxon>
        <taxon>rosids</taxon>
        <taxon>malvids</taxon>
        <taxon>Malvales</taxon>
        <taxon>Dipterocarpaceae</taxon>
        <taxon>Rubroshorea</taxon>
    </lineage>
</organism>
<dbReference type="Pfam" id="PF00646">
    <property type="entry name" value="F-box"/>
    <property type="match status" value="1"/>
</dbReference>
<keyword evidence="4" id="KW-1185">Reference proteome</keyword>
<dbReference type="PANTHER" id="PTHR31900:SF34">
    <property type="entry name" value="EMB|CAB62440.1-RELATED"/>
    <property type="match status" value="1"/>
</dbReference>
<evidence type="ECO:0000256" key="1">
    <source>
        <dbReference type="SAM" id="SignalP"/>
    </source>
</evidence>
<dbReference type="Gene3D" id="3.80.10.10">
    <property type="entry name" value="Ribonuclease Inhibitor"/>
    <property type="match status" value="1"/>
</dbReference>
<feature type="domain" description="F-box" evidence="2">
    <location>
        <begin position="1"/>
        <end position="48"/>
    </location>
</feature>
<dbReference type="InterPro" id="IPR001810">
    <property type="entry name" value="F-box_dom"/>
</dbReference>
<dbReference type="InterPro" id="IPR036047">
    <property type="entry name" value="F-box-like_dom_sf"/>
</dbReference>